<name>A0A370TE28_9HELO</name>
<dbReference type="RefSeq" id="XP_031866419.1">
    <property type="nucleotide sequence ID" value="XM_032017776.1"/>
</dbReference>
<keyword evidence="3" id="KW-0949">S-adenosyl-L-methionine</keyword>
<reference evidence="5 6" key="1">
    <citation type="journal article" date="2018" name="IMA Fungus">
        <title>IMA Genome-F 9: Draft genome sequence of Annulohypoxylon stygium, Aspergillus mulundensis, Berkeleyomyces basicola (syn. Thielaviopsis basicola), Ceratocystis smalleyi, two Cercospora beticola strains, Coleophoma cylindrospora, Fusarium fracticaudum, Phialophora cf. hyalina, and Morchella septimelata.</title>
        <authorList>
            <person name="Wingfield B.D."/>
            <person name="Bills G.F."/>
            <person name="Dong Y."/>
            <person name="Huang W."/>
            <person name="Nel W.J."/>
            <person name="Swalarsk-Parry B.S."/>
            <person name="Vaghefi N."/>
            <person name="Wilken P.M."/>
            <person name="An Z."/>
            <person name="de Beer Z.W."/>
            <person name="De Vos L."/>
            <person name="Chen L."/>
            <person name="Duong T.A."/>
            <person name="Gao Y."/>
            <person name="Hammerbacher A."/>
            <person name="Kikkert J.R."/>
            <person name="Li Y."/>
            <person name="Li H."/>
            <person name="Li K."/>
            <person name="Li Q."/>
            <person name="Liu X."/>
            <person name="Ma X."/>
            <person name="Naidoo K."/>
            <person name="Pethybridge S.J."/>
            <person name="Sun J."/>
            <person name="Steenkamp E.T."/>
            <person name="van der Nest M.A."/>
            <person name="van Wyk S."/>
            <person name="Wingfield M.J."/>
            <person name="Xiong C."/>
            <person name="Yue Q."/>
            <person name="Zhang X."/>
        </authorList>
    </citation>
    <scope>NUCLEOTIDE SEQUENCE [LARGE SCALE GENOMIC DNA]</scope>
    <source>
        <strain evidence="5 6">BP 5553</strain>
    </source>
</reference>
<gene>
    <name evidence="5" type="ORF">BP5553_09153</name>
</gene>
<dbReference type="GO" id="GO:0008171">
    <property type="term" value="F:O-methyltransferase activity"/>
    <property type="evidence" value="ECO:0007669"/>
    <property type="project" value="InterPro"/>
</dbReference>
<feature type="domain" description="O-methyltransferase C-terminal" evidence="4">
    <location>
        <begin position="247"/>
        <end position="391"/>
    </location>
</feature>
<comment type="caution">
    <text evidence="5">The sequence shown here is derived from an EMBL/GenBank/DDBJ whole genome shotgun (WGS) entry which is preliminary data.</text>
</comment>
<proteinExistence type="predicted"/>
<dbReference type="PROSITE" id="PS51683">
    <property type="entry name" value="SAM_OMT_II"/>
    <property type="match status" value="1"/>
</dbReference>
<evidence type="ECO:0000256" key="1">
    <source>
        <dbReference type="ARBA" id="ARBA00022603"/>
    </source>
</evidence>
<evidence type="ECO:0000259" key="4">
    <source>
        <dbReference type="Pfam" id="PF00891"/>
    </source>
</evidence>
<dbReference type="OrthoDB" id="1535081at2759"/>
<dbReference type="PANTHER" id="PTHR43712">
    <property type="entry name" value="PUTATIVE (AFU_ORTHOLOGUE AFUA_4G14580)-RELATED"/>
    <property type="match status" value="1"/>
</dbReference>
<keyword evidence="2 5" id="KW-0808">Transferase</keyword>
<dbReference type="Gene3D" id="3.40.50.150">
    <property type="entry name" value="Vaccinia Virus protein VP39"/>
    <property type="match status" value="1"/>
</dbReference>
<evidence type="ECO:0000256" key="3">
    <source>
        <dbReference type="ARBA" id="ARBA00022691"/>
    </source>
</evidence>
<dbReference type="Pfam" id="PF00891">
    <property type="entry name" value="Methyltransf_2"/>
    <property type="match status" value="1"/>
</dbReference>
<accession>A0A370TE28</accession>
<dbReference type="GO" id="GO:0032259">
    <property type="term" value="P:methylation"/>
    <property type="evidence" value="ECO:0007669"/>
    <property type="project" value="UniProtKB-KW"/>
</dbReference>
<dbReference type="EMBL" id="NPIC01000010">
    <property type="protein sequence ID" value="RDL32697.1"/>
    <property type="molecule type" value="Genomic_DNA"/>
</dbReference>
<dbReference type="GeneID" id="43602002"/>
<dbReference type="Proteomes" id="UP000254866">
    <property type="component" value="Unassembled WGS sequence"/>
</dbReference>
<dbReference type="InterPro" id="IPR029063">
    <property type="entry name" value="SAM-dependent_MTases_sf"/>
</dbReference>
<protein>
    <submittedName>
        <fullName evidence="5">S-adenosyl-L-methionine-dependent methyltransferase</fullName>
    </submittedName>
</protein>
<dbReference type="InterPro" id="IPR016461">
    <property type="entry name" value="COMT-like"/>
</dbReference>
<dbReference type="AlphaFoldDB" id="A0A370TE28"/>
<organism evidence="5 6">
    <name type="scientific">Venustampulla echinocandica</name>
    <dbReference type="NCBI Taxonomy" id="2656787"/>
    <lineage>
        <taxon>Eukaryota</taxon>
        <taxon>Fungi</taxon>
        <taxon>Dikarya</taxon>
        <taxon>Ascomycota</taxon>
        <taxon>Pezizomycotina</taxon>
        <taxon>Leotiomycetes</taxon>
        <taxon>Helotiales</taxon>
        <taxon>Pleuroascaceae</taxon>
        <taxon>Venustampulla</taxon>
    </lineage>
</organism>
<dbReference type="InterPro" id="IPR001077">
    <property type="entry name" value="COMT_C"/>
</dbReference>
<evidence type="ECO:0000313" key="6">
    <source>
        <dbReference type="Proteomes" id="UP000254866"/>
    </source>
</evidence>
<sequence>MSSPTPNVAEKLESVAAILNDAAKGLRAGAKATPEQHAVLIEALKSTVELVNEPRDDISDVMTAFAQGTIIRLFIKWQVFANIPLDGAIPYKDLAVKVAGDVALISENIPRSQQARLCWVLVSTGVLRQEGSDQIAHTIRSRAYGHRNPLQAMMQMGFDEYLPPLLALPRYYETYGIKEPTEKLYTVKAFAEGKPGQSVADITLADPERVATFVLAMDSMENMYPHDGMYNYSWVAARAGESPDRALIVDVGGAQGNALQAMCKSTPGLPMSRCVLQDLPEVIETVKKIGDEGIKGARLMSMDFHNEQPVKGALVYHIRRCLHDFGDDESVQILQHLSDAMAPDSRVLIGEAVMDNPPARSVALVDFLLSTVGGKERTVDGFREIASRAGLKVRAVHQGKQRGMSIVECEKEI</sequence>
<evidence type="ECO:0000256" key="2">
    <source>
        <dbReference type="ARBA" id="ARBA00022679"/>
    </source>
</evidence>
<dbReference type="SUPFAM" id="SSF53335">
    <property type="entry name" value="S-adenosyl-L-methionine-dependent methyltransferases"/>
    <property type="match status" value="1"/>
</dbReference>
<dbReference type="PANTHER" id="PTHR43712:SF16">
    <property type="entry name" value="O-METHYLTRANSFERASE ELCB"/>
    <property type="match status" value="1"/>
</dbReference>
<evidence type="ECO:0000313" key="5">
    <source>
        <dbReference type="EMBL" id="RDL32697.1"/>
    </source>
</evidence>
<keyword evidence="6" id="KW-1185">Reference proteome</keyword>
<keyword evidence="1 5" id="KW-0489">Methyltransferase</keyword>